<evidence type="ECO:0000313" key="6">
    <source>
        <dbReference type="Proteomes" id="UP000007797"/>
    </source>
</evidence>
<dbReference type="RefSeq" id="XP_004352312.1">
    <property type="nucleotide sequence ID" value="XM_004352260.1"/>
</dbReference>
<dbReference type="InterPro" id="IPR015947">
    <property type="entry name" value="PUA-like_sf"/>
</dbReference>
<dbReference type="CDD" id="cd21157">
    <property type="entry name" value="PUA_G5K"/>
    <property type="match status" value="1"/>
</dbReference>
<dbReference type="EC" id="4.3.2.7" evidence="1"/>
<dbReference type="AlphaFoldDB" id="F4Q887"/>
<dbReference type="PROSITE" id="PS50890">
    <property type="entry name" value="PUA"/>
    <property type="match status" value="1"/>
</dbReference>
<dbReference type="OrthoDB" id="1933483at2759"/>
<dbReference type="GO" id="GO:0006751">
    <property type="term" value="P:glutathione catabolic process"/>
    <property type="evidence" value="ECO:0007669"/>
    <property type="project" value="InterPro"/>
</dbReference>
<keyword evidence="2" id="KW-0456">Lyase</keyword>
<accession>F4Q887</accession>
<keyword evidence="6" id="KW-1185">Reference proteome</keyword>
<sequence length="334" mass="37554">MCEDLLVCLFGYGSILWRPGFPYVRKFNAYIKGYKRFFYQGSTDHRGTPESPGRVVTLIKQPEDYINDDWITWGTVYCIPDEEAEIILKNLDYREKGGYQRIETDIFINGKESSHGKAILYFASETNEEFLGEDSMDKIAHQIVRSVGPSGRNLDYLLKLANSLHKMQVEDDHVFELEKLVLELMKQHNIVEHQYLSGAGGDGAQQHQQSLSPSDPNSPSTADSHVINETLELQKKYFTQPKGSILIDDGAVQAISQRAKSLLAVGIVKISGTFEPGSLVSILDKNNNELSRGISNYSDREINTLIGTHSQHIKDVLGFTRGESIIDNKNLILL</sequence>
<dbReference type="GeneID" id="14868071"/>
<dbReference type="PANTHER" id="PTHR12192">
    <property type="entry name" value="CATION TRANSPORT PROTEIN CHAC-RELATED"/>
    <property type="match status" value="1"/>
</dbReference>
<dbReference type="InterPro" id="IPR006840">
    <property type="entry name" value="ChaC"/>
</dbReference>
<dbReference type="Pfam" id="PF04752">
    <property type="entry name" value="ChaC"/>
    <property type="match status" value="1"/>
</dbReference>
<dbReference type="InterPro" id="IPR036974">
    <property type="entry name" value="PUA_sf"/>
</dbReference>
<dbReference type="STRING" id="1054147.F4Q887"/>
<evidence type="ECO:0000256" key="3">
    <source>
        <dbReference type="SAM" id="MobiDB-lite"/>
    </source>
</evidence>
<gene>
    <name evidence="5" type="ORF">DFA_09659</name>
</gene>
<proteinExistence type="predicted"/>
<protein>
    <recommendedName>
        <fullName evidence="1">glutathione-specific gamma-glutamylcyclotransferase</fullName>
        <ecNumber evidence="1">4.3.2.7</ecNumber>
    </recommendedName>
</protein>
<dbReference type="OMA" id="MCEDMFV"/>
<dbReference type="SUPFAM" id="SSF110857">
    <property type="entry name" value="Gamma-glutamyl cyclotransferase-like"/>
    <property type="match status" value="1"/>
</dbReference>
<feature type="compositionally biased region" description="Polar residues" evidence="3">
    <location>
        <begin position="210"/>
        <end position="223"/>
    </location>
</feature>
<dbReference type="KEGG" id="dfa:DFA_09659"/>
<feature type="region of interest" description="Disordered" evidence="3">
    <location>
        <begin position="197"/>
        <end position="223"/>
    </location>
</feature>
<dbReference type="InterPro" id="IPR013024">
    <property type="entry name" value="GGCT-like"/>
</dbReference>
<dbReference type="Gene3D" id="2.30.130.10">
    <property type="entry name" value="PUA domain"/>
    <property type="match status" value="1"/>
</dbReference>
<evidence type="ECO:0000313" key="5">
    <source>
        <dbReference type="EMBL" id="EGG15987.1"/>
    </source>
</evidence>
<name>F4Q887_CACFS</name>
<evidence type="ECO:0000256" key="2">
    <source>
        <dbReference type="ARBA" id="ARBA00023239"/>
    </source>
</evidence>
<dbReference type="Proteomes" id="UP000007797">
    <property type="component" value="Unassembled WGS sequence"/>
</dbReference>
<dbReference type="GO" id="GO:0005737">
    <property type="term" value="C:cytoplasm"/>
    <property type="evidence" value="ECO:0007669"/>
    <property type="project" value="TreeGrafter"/>
</dbReference>
<dbReference type="SUPFAM" id="SSF88697">
    <property type="entry name" value="PUA domain-like"/>
    <property type="match status" value="1"/>
</dbReference>
<dbReference type="Pfam" id="PF01472">
    <property type="entry name" value="PUA"/>
    <property type="match status" value="1"/>
</dbReference>
<evidence type="ECO:0000259" key="4">
    <source>
        <dbReference type="SMART" id="SM00359"/>
    </source>
</evidence>
<dbReference type="SMART" id="SM00359">
    <property type="entry name" value="PUA"/>
    <property type="match status" value="1"/>
</dbReference>
<organism evidence="5 6">
    <name type="scientific">Cavenderia fasciculata</name>
    <name type="common">Slime mold</name>
    <name type="synonym">Dictyostelium fasciculatum</name>
    <dbReference type="NCBI Taxonomy" id="261658"/>
    <lineage>
        <taxon>Eukaryota</taxon>
        <taxon>Amoebozoa</taxon>
        <taxon>Evosea</taxon>
        <taxon>Eumycetozoa</taxon>
        <taxon>Dictyostelia</taxon>
        <taxon>Acytosteliales</taxon>
        <taxon>Cavenderiaceae</taxon>
        <taxon>Cavenderia</taxon>
    </lineage>
</organism>
<dbReference type="GO" id="GO:0061928">
    <property type="term" value="F:glutathione specific gamma-glutamylcyclotransferase activity"/>
    <property type="evidence" value="ECO:0007669"/>
    <property type="project" value="UniProtKB-EC"/>
</dbReference>
<feature type="domain" description="PUA" evidence="4">
    <location>
        <begin position="243"/>
        <end position="326"/>
    </location>
</feature>
<dbReference type="Gene3D" id="3.10.490.10">
    <property type="entry name" value="Gamma-glutamyl cyclotransferase-like"/>
    <property type="match status" value="1"/>
</dbReference>
<dbReference type="PANTHER" id="PTHR12192:SF2">
    <property type="entry name" value="GLUTATHIONE-SPECIFIC GAMMA-GLUTAMYLCYCLOTRANSFERASE 2"/>
    <property type="match status" value="1"/>
</dbReference>
<dbReference type="InterPro" id="IPR002478">
    <property type="entry name" value="PUA"/>
</dbReference>
<reference evidence="6" key="1">
    <citation type="journal article" date="2011" name="Genome Res.">
        <title>Phylogeny-wide analysis of social amoeba genomes highlights ancient origins for complex intercellular communication.</title>
        <authorList>
            <person name="Heidel A.J."/>
            <person name="Lawal H.M."/>
            <person name="Felder M."/>
            <person name="Schilde C."/>
            <person name="Helps N.R."/>
            <person name="Tunggal B."/>
            <person name="Rivero F."/>
            <person name="John U."/>
            <person name="Schleicher M."/>
            <person name="Eichinger L."/>
            <person name="Platzer M."/>
            <person name="Noegel A.A."/>
            <person name="Schaap P."/>
            <person name="Gloeckner G."/>
        </authorList>
    </citation>
    <scope>NUCLEOTIDE SEQUENCE [LARGE SCALE GENOMIC DNA]</scope>
    <source>
        <strain evidence="6">SH3</strain>
    </source>
</reference>
<dbReference type="EMBL" id="GL883025">
    <property type="protein sequence ID" value="EGG15987.1"/>
    <property type="molecule type" value="Genomic_DNA"/>
</dbReference>
<dbReference type="GO" id="GO:0003723">
    <property type="term" value="F:RNA binding"/>
    <property type="evidence" value="ECO:0007669"/>
    <property type="project" value="InterPro"/>
</dbReference>
<dbReference type="CDD" id="cd06661">
    <property type="entry name" value="GGCT_like"/>
    <property type="match status" value="1"/>
</dbReference>
<evidence type="ECO:0000256" key="1">
    <source>
        <dbReference type="ARBA" id="ARBA00012344"/>
    </source>
</evidence>
<dbReference type="InterPro" id="IPR036568">
    <property type="entry name" value="GGCT-like_sf"/>
</dbReference>